<reference evidence="2 3" key="1">
    <citation type="submission" date="2024-01" db="EMBL/GenBank/DDBJ databases">
        <title>The genomes of 5 underutilized Papilionoideae crops provide insights into root nodulation and disease resistanc.</title>
        <authorList>
            <person name="Jiang F."/>
        </authorList>
    </citation>
    <scope>NUCLEOTIDE SEQUENCE [LARGE SCALE GENOMIC DNA]</scope>
    <source>
        <strain evidence="2">DUOXIRENSHENG_FW03</strain>
        <tissue evidence="2">Leaves</tissue>
    </source>
</reference>
<evidence type="ECO:0000313" key="3">
    <source>
        <dbReference type="Proteomes" id="UP001386955"/>
    </source>
</evidence>
<evidence type="ECO:0000313" key="2">
    <source>
        <dbReference type="EMBL" id="KAK7388168.1"/>
    </source>
</evidence>
<dbReference type="PANTHER" id="PTHR35162">
    <property type="entry name" value="OS08G0516600 PROTEIN"/>
    <property type="match status" value="1"/>
</dbReference>
<dbReference type="EMBL" id="JAYMYS010000006">
    <property type="protein sequence ID" value="KAK7388168.1"/>
    <property type="molecule type" value="Genomic_DNA"/>
</dbReference>
<protein>
    <submittedName>
        <fullName evidence="2">Uncharacterized protein</fullName>
    </submittedName>
</protein>
<organism evidence="2 3">
    <name type="scientific">Psophocarpus tetragonolobus</name>
    <name type="common">Winged bean</name>
    <name type="synonym">Dolichos tetragonolobus</name>
    <dbReference type="NCBI Taxonomy" id="3891"/>
    <lineage>
        <taxon>Eukaryota</taxon>
        <taxon>Viridiplantae</taxon>
        <taxon>Streptophyta</taxon>
        <taxon>Embryophyta</taxon>
        <taxon>Tracheophyta</taxon>
        <taxon>Spermatophyta</taxon>
        <taxon>Magnoliopsida</taxon>
        <taxon>eudicotyledons</taxon>
        <taxon>Gunneridae</taxon>
        <taxon>Pentapetalae</taxon>
        <taxon>rosids</taxon>
        <taxon>fabids</taxon>
        <taxon>Fabales</taxon>
        <taxon>Fabaceae</taxon>
        <taxon>Papilionoideae</taxon>
        <taxon>50 kb inversion clade</taxon>
        <taxon>NPAAA clade</taxon>
        <taxon>indigoferoid/millettioid clade</taxon>
        <taxon>Phaseoleae</taxon>
        <taxon>Psophocarpus</taxon>
    </lineage>
</organism>
<name>A0AAN9XCN1_PSOTE</name>
<dbReference type="InterPro" id="IPR053115">
    <property type="entry name" value="CDK_inhibitor"/>
</dbReference>
<dbReference type="PANTHER" id="PTHR35162:SF2">
    <property type="entry name" value="OS08G0516600 PROTEIN"/>
    <property type="match status" value="1"/>
</dbReference>
<feature type="region of interest" description="Disordered" evidence="1">
    <location>
        <begin position="37"/>
        <end position="77"/>
    </location>
</feature>
<proteinExistence type="predicted"/>
<gene>
    <name evidence="2" type="ORF">VNO78_22976</name>
</gene>
<comment type="caution">
    <text evidence="2">The sequence shown here is derived from an EMBL/GenBank/DDBJ whole genome shotgun (WGS) entry which is preliminary data.</text>
</comment>
<evidence type="ECO:0000256" key="1">
    <source>
        <dbReference type="SAM" id="MobiDB-lite"/>
    </source>
</evidence>
<keyword evidence="3" id="KW-1185">Reference proteome</keyword>
<accession>A0AAN9XCN1</accession>
<sequence length="108" mass="12089">MGLEILDEFRPIKAIRTVVPTVRSFSQRTEVEVETSWKEEQECHTPTSKPQNLLVCPPAPKKPRVSKRTTTTSFPSQPFFQVPHDLASIFLLPATPSALTTTSQQPPC</sequence>
<dbReference type="Proteomes" id="UP001386955">
    <property type="component" value="Unassembled WGS sequence"/>
</dbReference>
<dbReference type="AlphaFoldDB" id="A0AAN9XCN1"/>